<dbReference type="EMBL" id="JAPQKN010000002">
    <property type="protein sequence ID" value="KAJ5167807.1"/>
    <property type="molecule type" value="Genomic_DNA"/>
</dbReference>
<organism evidence="1 2">
    <name type="scientific">Penicillium canariense</name>
    <dbReference type="NCBI Taxonomy" id="189055"/>
    <lineage>
        <taxon>Eukaryota</taxon>
        <taxon>Fungi</taxon>
        <taxon>Dikarya</taxon>
        <taxon>Ascomycota</taxon>
        <taxon>Pezizomycotina</taxon>
        <taxon>Eurotiomycetes</taxon>
        <taxon>Eurotiomycetidae</taxon>
        <taxon>Eurotiales</taxon>
        <taxon>Aspergillaceae</taxon>
        <taxon>Penicillium</taxon>
    </lineage>
</organism>
<dbReference type="GeneID" id="81424702"/>
<gene>
    <name evidence="1" type="ORF">N7482_003401</name>
</gene>
<dbReference type="RefSeq" id="XP_056544268.1">
    <property type="nucleotide sequence ID" value="XM_056685526.1"/>
</dbReference>
<reference evidence="1" key="1">
    <citation type="submission" date="2022-11" db="EMBL/GenBank/DDBJ databases">
        <authorList>
            <person name="Petersen C."/>
        </authorList>
    </citation>
    <scope>NUCLEOTIDE SEQUENCE</scope>
    <source>
        <strain evidence="1">IBT 26290</strain>
    </source>
</reference>
<keyword evidence="2" id="KW-1185">Reference proteome</keyword>
<dbReference type="Proteomes" id="UP001149163">
    <property type="component" value="Unassembled WGS sequence"/>
</dbReference>
<reference evidence="1" key="2">
    <citation type="journal article" date="2023" name="IMA Fungus">
        <title>Comparative genomic study of the Penicillium genus elucidates a diverse pangenome and 15 lateral gene transfer events.</title>
        <authorList>
            <person name="Petersen C."/>
            <person name="Sorensen T."/>
            <person name="Nielsen M.R."/>
            <person name="Sondergaard T.E."/>
            <person name="Sorensen J.L."/>
            <person name="Fitzpatrick D.A."/>
            <person name="Frisvad J.C."/>
            <person name="Nielsen K.L."/>
        </authorList>
    </citation>
    <scope>NUCLEOTIDE SEQUENCE</scope>
    <source>
        <strain evidence="1">IBT 26290</strain>
    </source>
</reference>
<evidence type="ECO:0000313" key="1">
    <source>
        <dbReference type="EMBL" id="KAJ5167807.1"/>
    </source>
</evidence>
<proteinExistence type="predicted"/>
<name>A0A9W9IAB0_9EURO</name>
<evidence type="ECO:0000313" key="2">
    <source>
        <dbReference type="Proteomes" id="UP001149163"/>
    </source>
</evidence>
<comment type="caution">
    <text evidence="1">The sequence shown here is derived from an EMBL/GenBank/DDBJ whole genome shotgun (WGS) entry which is preliminary data.</text>
</comment>
<accession>A0A9W9IAB0</accession>
<sequence length="88" mass="9597">MSIGPFETEQDFVSQFTGGFVNASESVACFAVIDKRKPPSLADLEGELPGMVSYMSTTAVPAEVGYSITLPPYQRITLSRILEGTWDF</sequence>
<dbReference type="OrthoDB" id="41238at2759"/>
<dbReference type="AlphaFoldDB" id="A0A9W9IAB0"/>
<protein>
    <submittedName>
        <fullName evidence="1">Uncharacterized protein</fullName>
    </submittedName>
</protein>